<evidence type="ECO:0000256" key="1">
    <source>
        <dbReference type="ARBA" id="ARBA00004651"/>
    </source>
</evidence>
<dbReference type="Gene3D" id="1.20.1250.20">
    <property type="entry name" value="MFS general substrate transporter like domains"/>
    <property type="match status" value="1"/>
</dbReference>
<dbReference type="CDD" id="cd06173">
    <property type="entry name" value="MFS_MefA_like"/>
    <property type="match status" value="1"/>
</dbReference>
<dbReference type="Pfam" id="PF07690">
    <property type="entry name" value="MFS_1"/>
    <property type="match status" value="1"/>
</dbReference>
<dbReference type="STRING" id="64702.SAMN05443377_1147"/>
<dbReference type="PROSITE" id="PS50850">
    <property type="entry name" value="MFS"/>
    <property type="match status" value="1"/>
</dbReference>
<dbReference type="InterPro" id="IPR036259">
    <property type="entry name" value="MFS_trans_sf"/>
</dbReference>
<feature type="transmembrane region" description="Helical" evidence="7">
    <location>
        <begin position="179"/>
        <end position="200"/>
    </location>
</feature>
<feature type="transmembrane region" description="Helical" evidence="7">
    <location>
        <begin position="206"/>
        <end position="224"/>
    </location>
</feature>
<evidence type="ECO:0000256" key="3">
    <source>
        <dbReference type="ARBA" id="ARBA00022692"/>
    </source>
</evidence>
<organism evidence="9 10">
    <name type="scientific">Propionibacterium cyclohexanicum</name>
    <dbReference type="NCBI Taxonomy" id="64702"/>
    <lineage>
        <taxon>Bacteria</taxon>
        <taxon>Bacillati</taxon>
        <taxon>Actinomycetota</taxon>
        <taxon>Actinomycetes</taxon>
        <taxon>Propionibacteriales</taxon>
        <taxon>Propionibacteriaceae</taxon>
        <taxon>Propionibacterium</taxon>
    </lineage>
</organism>
<sequence length="461" mass="48963">MSVAVARLGRVENPPLENPTPSQAPQPAAAVPGTDPVWKRRIALFLTGQSVSLFGSMLVQYAVMWYLTLETKSGTVMMAYSVFAFVPQALVSLFGGTLADRVNRKVLIICSDATIALTTLVLALVMNAGHTDLWLIYAAVAVRSVGAGFQTPAVSAVIPQLVPQAHLLRINGINTTIQSAMALLAPAAAGAVFAAGGIVPTFFVDVVTAAIGIAILAFIPVPTLRSPTAGASSYLADLTQGVRYAFGNRVVRWVMTVYAIIFVLTGAPSFLTPLMVTRSFGDEVWMLTVLEITFSAGMMLAGGAISAWFTRRSREHMILVACICFGLLSIALGLSTNLWPFYVFMFCTGAAVPFFSTPAMTLLQEKIAPEYMGRVFSFISIVFALGMPVGMLVFGPLADRFSVESLLVVAGIITLGVVAVAFSIPDGRSALADGRAYRALKRTEATHATDEDRDGSSPDGM</sequence>
<feature type="transmembrane region" description="Helical" evidence="7">
    <location>
        <begin position="341"/>
        <end position="363"/>
    </location>
</feature>
<evidence type="ECO:0000256" key="2">
    <source>
        <dbReference type="ARBA" id="ARBA00022475"/>
    </source>
</evidence>
<evidence type="ECO:0000256" key="4">
    <source>
        <dbReference type="ARBA" id="ARBA00022989"/>
    </source>
</evidence>
<dbReference type="PANTHER" id="PTHR23513:SF18">
    <property type="entry name" value="INTEGRAL MEMBRANE PROTEIN"/>
    <property type="match status" value="1"/>
</dbReference>
<evidence type="ECO:0000313" key="9">
    <source>
        <dbReference type="EMBL" id="SER85850.1"/>
    </source>
</evidence>
<keyword evidence="10" id="KW-1185">Reference proteome</keyword>
<gene>
    <name evidence="9" type="ORF">SAMN05443377_1147</name>
</gene>
<dbReference type="InterPro" id="IPR011701">
    <property type="entry name" value="MFS"/>
</dbReference>
<feature type="transmembrane region" description="Helical" evidence="7">
    <location>
        <begin position="134"/>
        <end position="158"/>
    </location>
</feature>
<dbReference type="PANTHER" id="PTHR23513">
    <property type="entry name" value="INTEGRAL MEMBRANE EFFLUX PROTEIN-RELATED"/>
    <property type="match status" value="1"/>
</dbReference>
<feature type="transmembrane region" description="Helical" evidence="7">
    <location>
        <begin position="375"/>
        <end position="394"/>
    </location>
</feature>
<evidence type="ECO:0000313" key="10">
    <source>
        <dbReference type="Proteomes" id="UP000198815"/>
    </source>
</evidence>
<keyword evidence="3 7" id="KW-0812">Transmembrane</keyword>
<evidence type="ECO:0000256" key="5">
    <source>
        <dbReference type="ARBA" id="ARBA00023136"/>
    </source>
</evidence>
<keyword evidence="4 7" id="KW-1133">Transmembrane helix</keyword>
<feature type="transmembrane region" description="Helical" evidence="7">
    <location>
        <begin position="42"/>
        <end position="67"/>
    </location>
</feature>
<dbReference type="AlphaFoldDB" id="A0A1H9SLE9"/>
<dbReference type="GO" id="GO:0005886">
    <property type="term" value="C:plasma membrane"/>
    <property type="evidence" value="ECO:0007669"/>
    <property type="project" value="UniProtKB-SubCell"/>
</dbReference>
<reference evidence="9 10" key="1">
    <citation type="submission" date="2016-10" db="EMBL/GenBank/DDBJ databases">
        <authorList>
            <person name="de Groot N.N."/>
        </authorList>
    </citation>
    <scope>NUCLEOTIDE SEQUENCE [LARGE SCALE GENOMIC DNA]</scope>
    <source>
        <strain evidence="9 10">DSM 16859</strain>
    </source>
</reference>
<comment type="subcellular location">
    <subcellularLocation>
        <location evidence="1">Cell membrane</location>
        <topology evidence="1">Multi-pass membrane protein</topology>
    </subcellularLocation>
</comment>
<feature type="transmembrane region" description="Helical" evidence="7">
    <location>
        <begin position="406"/>
        <end position="425"/>
    </location>
</feature>
<feature type="transmembrane region" description="Helical" evidence="7">
    <location>
        <begin position="284"/>
        <end position="309"/>
    </location>
</feature>
<feature type="transmembrane region" description="Helical" evidence="7">
    <location>
        <begin position="316"/>
        <end position="335"/>
    </location>
</feature>
<protein>
    <submittedName>
        <fullName evidence="9">MFS transporter, DHA3 family, macrolide efflux protein</fullName>
    </submittedName>
</protein>
<feature type="transmembrane region" description="Helical" evidence="7">
    <location>
        <begin position="106"/>
        <end position="128"/>
    </location>
</feature>
<feature type="transmembrane region" description="Helical" evidence="7">
    <location>
        <begin position="79"/>
        <end position="99"/>
    </location>
</feature>
<name>A0A1H9SLE9_9ACTN</name>
<proteinExistence type="predicted"/>
<feature type="domain" description="Major facilitator superfamily (MFS) profile" evidence="8">
    <location>
        <begin position="36"/>
        <end position="428"/>
    </location>
</feature>
<evidence type="ECO:0000259" key="8">
    <source>
        <dbReference type="PROSITE" id="PS50850"/>
    </source>
</evidence>
<evidence type="ECO:0000256" key="6">
    <source>
        <dbReference type="SAM" id="MobiDB-lite"/>
    </source>
</evidence>
<dbReference type="EMBL" id="FOGZ01000014">
    <property type="protein sequence ID" value="SER85850.1"/>
    <property type="molecule type" value="Genomic_DNA"/>
</dbReference>
<dbReference type="GO" id="GO:0022857">
    <property type="term" value="F:transmembrane transporter activity"/>
    <property type="evidence" value="ECO:0007669"/>
    <property type="project" value="InterPro"/>
</dbReference>
<feature type="transmembrane region" description="Helical" evidence="7">
    <location>
        <begin position="250"/>
        <end position="272"/>
    </location>
</feature>
<keyword evidence="2" id="KW-1003">Cell membrane</keyword>
<dbReference type="InterPro" id="IPR020846">
    <property type="entry name" value="MFS_dom"/>
</dbReference>
<dbReference type="SUPFAM" id="SSF103473">
    <property type="entry name" value="MFS general substrate transporter"/>
    <property type="match status" value="1"/>
</dbReference>
<keyword evidence="5 7" id="KW-0472">Membrane</keyword>
<feature type="region of interest" description="Disordered" evidence="6">
    <location>
        <begin position="12"/>
        <end position="32"/>
    </location>
</feature>
<dbReference type="Proteomes" id="UP000198815">
    <property type="component" value="Unassembled WGS sequence"/>
</dbReference>
<accession>A0A1H9SLE9</accession>
<evidence type="ECO:0000256" key="7">
    <source>
        <dbReference type="SAM" id="Phobius"/>
    </source>
</evidence>